<dbReference type="RefSeq" id="WP_116692849.1">
    <property type="nucleotide sequence ID" value="NZ_QEHR01000001.1"/>
</dbReference>
<organism evidence="1 2">
    <name type="scientific">Marixanthomonas spongiae</name>
    <dbReference type="NCBI Taxonomy" id="2174845"/>
    <lineage>
        <taxon>Bacteria</taxon>
        <taxon>Pseudomonadati</taxon>
        <taxon>Bacteroidota</taxon>
        <taxon>Flavobacteriia</taxon>
        <taxon>Flavobacteriales</taxon>
        <taxon>Flavobacteriaceae</taxon>
        <taxon>Marixanthomonas</taxon>
    </lineage>
</organism>
<protein>
    <submittedName>
        <fullName evidence="1">Deacylase</fullName>
    </submittedName>
</protein>
<keyword evidence="2" id="KW-1185">Reference proteome</keyword>
<name>A0A2U0I7M4_9FLAO</name>
<evidence type="ECO:0000313" key="2">
    <source>
        <dbReference type="Proteomes" id="UP000245962"/>
    </source>
</evidence>
<evidence type="ECO:0000313" key="1">
    <source>
        <dbReference type="EMBL" id="PVW17105.1"/>
    </source>
</evidence>
<dbReference type="PROSITE" id="PS51257">
    <property type="entry name" value="PROKAR_LIPOPROTEIN"/>
    <property type="match status" value="1"/>
</dbReference>
<dbReference type="AlphaFoldDB" id="A0A2U0I7M4"/>
<dbReference type="Gene3D" id="2.40.160.20">
    <property type="match status" value="1"/>
</dbReference>
<reference evidence="1 2" key="1">
    <citation type="submission" date="2018-04" db="EMBL/GenBank/DDBJ databases">
        <title>Marixanthomonas spongiae HN-E44 sp. nov., isolated from a marine sponge.</title>
        <authorList>
            <person name="Luo L."/>
            <person name="Zhuang L."/>
        </authorList>
    </citation>
    <scope>NUCLEOTIDE SEQUENCE [LARGE SCALE GENOMIC DNA]</scope>
    <source>
        <strain evidence="1 2">HN-E44</strain>
    </source>
</reference>
<comment type="caution">
    <text evidence="1">The sequence shown here is derived from an EMBL/GenBank/DDBJ whole genome shotgun (WGS) entry which is preliminary data.</text>
</comment>
<accession>A0A2U0I7M4</accession>
<dbReference type="Pfam" id="PF09411">
    <property type="entry name" value="PagL"/>
    <property type="match status" value="1"/>
</dbReference>
<dbReference type="InterPro" id="IPR018550">
    <property type="entry name" value="Lipid-A_deacylase-rel"/>
</dbReference>
<dbReference type="OrthoDB" id="627554at2"/>
<gene>
    <name evidence="1" type="ORF">DDV96_00875</name>
</gene>
<proteinExistence type="predicted"/>
<dbReference type="EMBL" id="QEHR01000001">
    <property type="protein sequence ID" value="PVW17105.1"/>
    <property type="molecule type" value="Genomic_DNA"/>
</dbReference>
<dbReference type="Proteomes" id="UP000245962">
    <property type="component" value="Unassembled WGS sequence"/>
</dbReference>
<sequence>MKHLLSVLLIFLLTGCLFSQEKEQKPFSLEADYFYGSILEHNPDIAHLITGHPRGFILSYNQKTYGFNEWERRYHYPDWGFTFTYQNMKNQYLGENYGVYGHFNWYFLNRNLVVRLGQGVAYANNPYDRQTNYINNAYGTRFLSTTFLKANYVKENLYKGLGFHAGFNIIHYSNANLRAPNNSTNTWAFNVGLSYLFDHDNFPEYIEKDDPPSSSHAEKLKYNFVFRFGWNESDVVGQGQYPFYVASAFVDKRINYKSTFQAGVDVFFANFLKELIYYRSIAFPEYKLSGNEDYKRVGLFVGHELRFNKVAFVSQLGYYLYYPYEFENRVYNRLGLKRYFYNNTIFASVTVKAHWAKAEGVEFGVGIRL</sequence>